<comment type="caution">
    <text evidence="2">The sequence shown here is derived from an EMBL/GenBank/DDBJ whole genome shotgun (WGS) entry which is preliminary data.</text>
</comment>
<evidence type="ECO:0000313" key="2">
    <source>
        <dbReference type="EMBL" id="KAF3455518.1"/>
    </source>
</evidence>
<dbReference type="EMBL" id="VOIH02000001">
    <property type="protein sequence ID" value="KAF3455518.1"/>
    <property type="molecule type" value="Genomic_DNA"/>
</dbReference>
<name>A0A8K0HQ15_9ROSA</name>
<feature type="compositionally biased region" description="Basic and acidic residues" evidence="1">
    <location>
        <begin position="63"/>
        <end position="81"/>
    </location>
</feature>
<gene>
    <name evidence="2" type="ORF">FNV43_RR00149</name>
</gene>
<keyword evidence="3" id="KW-1185">Reference proteome</keyword>
<dbReference type="Proteomes" id="UP000796880">
    <property type="component" value="Unassembled WGS sequence"/>
</dbReference>
<reference evidence="2" key="1">
    <citation type="submission" date="2020-03" db="EMBL/GenBank/DDBJ databases">
        <title>A high-quality chromosome-level genome assembly of a woody plant with both climbing and erect habits, Rhamnella rubrinervis.</title>
        <authorList>
            <person name="Lu Z."/>
            <person name="Yang Y."/>
            <person name="Zhu X."/>
            <person name="Sun Y."/>
        </authorList>
    </citation>
    <scope>NUCLEOTIDE SEQUENCE</scope>
    <source>
        <strain evidence="2">BYM</strain>
        <tissue evidence="2">Leaf</tissue>
    </source>
</reference>
<sequence length="81" mass="9325">MTPDLERLNASWKNWYNQQGSNNNATRPNNKSIDSCWRHSMPFGGRSRKIPRGYESSGGSYSTKEHTPKRGKALEAKDRQR</sequence>
<dbReference type="AlphaFoldDB" id="A0A8K0HQ15"/>
<feature type="compositionally biased region" description="Polar residues" evidence="1">
    <location>
        <begin position="11"/>
        <end position="33"/>
    </location>
</feature>
<feature type="region of interest" description="Disordered" evidence="1">
    <location>
        <begin position="1"/>
        <end position="81"/>
    </location>
</feature>
<organism evidence="2 3">
    <name type="scientific">Rhamnella rubrinervis</name>
    <dbReference type="NCBI Taxonomy" id="2594499"/>
    <lineage>
        <taxon>Eukaryota</taxon>
        <taxon>Viridiplantae</taxon>
        <taxon>Streptophyta</taxon>
        <taxon>Embryophyta</taxon>
        <taxon>Tracheophyta</taxon>
        <taxon>Spermatophyta</taxon>
        <taxon>Magnoliopsida</taxon>
        <taxon>eudicotyledons</taxon>
        <taxon>Gunneridae</taxon>
        <taxon>Pentapetalae</taxon>
        <taxon>rosids</taxon>
        <taxon>fabids</taxon>
        <taxon>Rosales</taxon>
        <taxon>Rhamnaceae</taxon>
        <taxon>rhamnoid group</taxon>
        <taxon>Rhamneae</taxon>
        <taxon>Rhamnella</taxon>
    </lineage>
</organism>
<accession>A0A8K0HQ15</accession>
<evidence type="ECO:0000313" key="3">
    <source>
        <dbReference type="Proteomes" id="UP000796880"/>
    </source>
</evidence>
<protein>
    <submittedName>
        <fullName evidence="2">Uncharacterized protein</fullName>
    </submittedName>
</protein>
<evidence type="ECO:0000256" key="1">
    <source>
        <dbReference type="SAM" id="MobiDB-lite"/>
    </source>
</evidence>
<proteinExistence type="predicted"/>